<comment type="caution">
    <text evidence="4">The sequence shown here is derived from an EMBL/GenBank/DDBJ whole genome shotgun (WGS) entry which is preliminary data.</text>
</comment>
<dbReference type="InterPro" id="IPR012902">
    <property type="entry name" value="N_methyl_site"/>
</dbReference>
<dbReference type="PROSITE" id="PS00409">
    <property type="entry name" value="PROKAR_NTER_METHYL"/>
    <property type="match status" value="1"/>
</dbReference>
<dbReference type="Pfam" id="PF15980">
    <property type="entry name" value="ComGF"/>
    <property type="match status" value="1"/>
</dbReference>
<accession>A0ABW4MUR4</accession>
<keyword evidence="2" id="KW-0178">Competence</keyword>
<keyword evidence="3" id="KW-0472">Membrane</keyword>
<keyword evidence="3" id="KW-1133">Transmembrane helix</keyword>
<proteinExistence type="predicted"/>
<keyword evidence="3" id="KW-0812">Transmembrane</keyword>
<sequence length="146" mass="16603">MVSNDKGFTLVEMLVTFSILLVILSFITPFLSVVFRDNNEQFNKLEWQILIQQMKMEVREASEITVSKNKSVLFKNAAGELVSFEKYNDKIRRRVNGKGHEVLLQQITGVTFESKTNGFLISVVTVDGKTYQAIISAFTTMEVNDI</sequence>
<reference evidence="5" key="1">
    <citation type="journal article" date="2019" name="Int. J. Syst. Evol. Microbiol.">
        <title>The Global Catalogue of Microorganisms (GCM) 10K type strain sequencing project: providing services to taxonomists for standard genome sequencing and annotation.</title>
        <authorList>
            <consortium name="The Broad Institute Genomics Platform"/>
            <consortium name="The Broad Institute Genome Sequencing Center for Infectious Disease"/>
            <person name="Wu L."/>
            <person name="Ma J."/>
        </authorList>
    </citation>
    <scope>NUCLEOTIDE SEQUENCE [LARGE SCALE GENOMIC DNA]</scope>
    <source>
        <strain evidence="5">CCUG 15531</strain>
    </source>
</reference>
<gene>
    <name evidence="4" type="primary">comGF</name>
    <name evidence="4" type="ORF">ACFSFW_21880</name>
</gene>
<feature type="transmembrane region" description="Helical" evidence="3">
    <location>
        <begin position="13"/>
        <end position="35"/>
    </location>
</feature>
<dbReference type="EMBL" id="JBHUEK010000031">
    <property type="protein sequence ID" value="MFD1781312.1"/>
    <property type="molecule type" value="Genomic_DNA"/>
</dbReference>
<keyword evidence="5" id="KW-1185">Reference proteome</keyword>
<dbReference type="Pfam" id="PF07963">
    <property type="entry name" value="N_methyl"/>
    <property type="match status" value="1"/>
</dbReference>
<evidence type="ECO:0000313" key="4">
    <source>
        <dbReference type="EMBL" id="MFD1781312.1"/>
    </source>
</evidence>
<evidence type="ECO:0000256" key="1">
    <source>
        <dbReference type="ARBA" id="ARBA00004241"/>
    </source>
</evidence>
<evidence type="ECO:0000256" key="2">
    <source>
        <dbReference type="ARBA" id="ARBA00023287"/>
    </source>
</evidence>
<dbReference type="NCBIfam" id="NF041002">
    <property type="entry name" value="pilin_ComGF"/>
    <property type="match status" value="1"/>
</dbReference>
<protein>
    <submittedName>
        <fullName evidence="4">Competence type IV pilus minor pilin ComGF</fullName>
    </submittedName>
</protein>
<organism evidence="4 5">
    <name type="scientific">Fredinandcohnia salidurans</name>
    <dbReference type="NCBI Taxonomy" id="2595041"/>
    <lineage>
        <taxon>Bacteria</taxon>
        <taxon>Bacillati</taxon>
        <taxon>Bacillota</taxon>
        <taxon>Bacilli</taxon>
        <taxon>Bacillales</taxon>
        <taxon>Bacillaceae</taxon>
        <taxon>Fredinandcohnia</taxon>
    </lineage>
</organism>
<name>A0ABW4MUR4_9BACI</name>
<dbReference type="RefSeq" id="WP_388041350.1">
    <property type="nucleotide sequence ID" value="NZ_JBHUEK010000031.1"/>
</dbReference>
<evidence type="ECO:0000313" key="5">
    <source>
        <dbReference type="Proteomes" id="UP001597227"/>
    </source>
</evidence>
<evidence type="ECO:0000256" key="3">
    <source>
        <dbReference type="SAM" id="Phobius"/>
    </source>
</evidence>
<comment type="subcellular location">
    <subcellularLocation>
        <location evidence="1">Cell surface</location>
    </subcellularLocation>
</comment>
<dbReference type="Proteomes" id="UP001597227">
    <property type="component" value="Unassembled WGS sequence"/>
</dbReference>
<dbReference type="InterPro" id="IPR016977">
    <property type="entry name" value="ComGF"/>
</dbReference>
<dbReference type="NCBIfam" id="TIGR02532">
    <property type="entry name" value="IV_pilin_GFxxxE"/>
    <property type="match status" value="1"/>
</dbReference>